<evidence type="ECO:0000259" key="2">
    <source>
        <dbReference type="Pfam" id="PF21607"/>
    </source>
</evidence>
<gene>
    <name evidence="3" type="ORF">STRTUCAR8_01052</name>
</gene>
<proteinExistence type="predicted"/>
<dbReference type="RefSeq" id="WP_006378357.1">
    <property type="nucleotide sequence ID" value="NZ_AEJB01000343.1"/>
</dbReference>
<protein>
    <submittedName>
        <fullName evidence="3">Oxidoreductase, 2-nitropropane dioxygenase family protein</fullName>
    </submittedName>
</protein>
<comment type="caution">
    <text evidence="3">The sequence shown here is derived from an EMBL/GenBank/DDBJ whole genome shotgun (WGS) entry which is preliminary data.</text>
</comment>
<dbReference type="InterPro" id="IPR014179">
    <property type="entry name" value="PfaD-like_TIM-barrel"/>
</dbReference>
<dbReference type="EMBL" id="AEJB01000343">
    <property type="protein sequence ID" value="ELP66527.1"/>
    <property type="molecule type" value="Genomic_DNA"/>
</dbReference>
<keyword evidence="3" id="KW-0560">Oxidoreductase</keyword>
<feature type="domain" description="[Acyl-carrier-protein] S-malonyltransferase-like inserted helical" evidence="2">
    <location>
        <begin position="406"/>
        <end position="484"/>
    </location>
</feature>
<dbReference type="InterPro" id="IPR013785">
    <property type="entry name" value="Aldolase_TIM"/>
</dbReference>
<sequence length="552" mass="59146">MVAESVLTESGAPTPGGGIAAATGPIDPWAPDFAGDALVRRAHRIREAAHIVRERSTGRTGLAPGSESARTRLAAEGLHQVLGTLPPLYPEWLGDPSFCTAHGVRFPYVGGEMANGIATTRMVIALARADLMGFFGAGGLDHRSVERAVADLAAGLGDRRNWGVNLIHSPQEPELEERVAGLLVTRHVPVVSASAFMALTPAVVRCAVAGLATDPSGVIVRRTRVFAKVSRPEVAEQFLSPAPPAVLRVLVERGEITEREADLAAHVPVAEDLTVEADSGGHTDNRPLGVLLPVLVALRTELAARYGYRVPPRVGAAGGLGTPEALASAFAMGAAYVVTGSVNQVALEAGLSDEGKGLLGQADVADVTMAPASDMFELGVKLQVLRRGTMFPARAHQLYEVYRTCESLETIPDDVRARLERDVLGGTVDELWSSTRQYWQDRDPGQLHRAERDPKHRMALLFRSYLGQSSRWAITGHSARRTDYQIWCGPAMGAFNRWTKGSFLELPENRSAVQIALNLLEGAAVVTRAQQLRTHGVPLPAAAFSYRPRPLA</sequence>
<accession>L7F5G7</accession>
<evidence type="ECO:0000313" key="3">
    <source>
        <dbReference type="EMBL" id="ELP66527.1"/>
    </source>
</evidence>
<dbReference type="NCBIfam" id="TIGR02814">
    <property type="entry name" value="pfaD_fam"/>
    <property type="match status" value="1"/>
</dbReference>
<dbReference type="PATRIC" id="fig|698760.3.peg.4705"/>
<dbReference type="GeneID" id="97402123"/>
<keyword evidence="3" id="KW-0223">Dioxygenase</keyword>
<reference evidence="3 4" key="1">
    <citation type="journal article" date="2011" name="Plasmid">
        <title>Streptomyces turgidiscabies Car8 contains a modular pathogenicity island that shares virulence genes with other actinobacterial plant pathogens.</title>
        <authorList>
            <person name="Huguet-Tapia J.C."/>
            <person name="Badger J.H."/>
            <person name="Loria R."/>
            <person name="Pettis G.S."/>
        </authorList>
    </citation>
    <scope>NUCLEOTIDE SEQUENCE [LARGE SCALE GENOMIC DNA]</scope>
    <source>
        <strain evidence="3 4">Car8</strain>
    </source>
</reference>
<dbReference type="Pfam" id="PF21607">
    <property type="entry name" value="FabD_helical_ins"/>
    <property type="match status" value="1"/>
</dbReference>
<dbReference type="InterPro" id="IPR049489">
    <property type="entry name" value="FabD-like_helical_ins"/>
</dbReference>
<dbReference type="Proteomes" id="UP000010931">
    <property type="component" value="Unassembled WGS sequence"/>
</dbReference>
<dbReference type="SUPFAM" id="SSF51412">
    <property type="entry name" value="Inosine monophosphate dehydrogenase (IMPDH)"/>
    <property type="match status" value="1"/>
</dbReference>
<dbReference type="GO" id="GO:0051213">
    <property type="term" value="F:dioxygenase activity"/>
    <property type="evidence" value="ECO:0007669"/>
    <property type="project" value="UniProtKB-KW"/>
</dbReference>
<dbReference type="CDD" id="cd04742">
    <property type="entry name" value="NPD_FabD"/>
    <property type="match status" value="1"/>
</dbReference>
<evidence type="ECO:0000256" key="1">
    <source>
        <dbReference type="SAM" id="MobiDB-lite"/>
    </source>
</evidence>
<dbReference type="PANTHER" id="PTHR32332:SF20">
    <property type="entry name" value="2-NITROPROPANE DIOXYGENASE-LIKE PROTEIN"/>
    <property type="match status" value="1"/>
</dbReference>
<name>L7F5G7_STRT8</name>
<dbReference type="STRING" id="85558.T45_03155"/>
<dbReference type="Gene3D" id="3.20.20.70">
    <property type="entry name" value="Aldolase class I"/>
    <property type="match status" value="2"/>
</dbReference>
<feature type="region of interest" description="Disordered" evidence="1">
    <location>
        <begin position="1"/>
        <end position="25"/>
    </location>
</feature>
<evidence type="ECO:0000313" key="4">
    <source>
        <dbReference type="Proteomes" id="UP000010931"/>
    </source>
</evidence>
<dbReference type="PANTHER" id="PTHR32332">
    <property type="entry name" value="2-NITROPROPANE DIOXYGENASE"/>
    <property type="match status" value="1"/>
</dbReference>
<dbReference type="AlphaFoldDB" id="L7F5G7"/>
<organism evidence="3 4">
    <name type="scientific">Streptomyces turgidiscabies (strain Car8)</name>
    <dbReference type="NCBI Taxonomy" id="698760"/>
    <lineage>
        <taxon>Bacteria</taxon>
        <taxon>Bacillati</taxon>
        <taxon>Actinomycetota</taxon>
        <taxon>Actinomycetes</taxon>
        <taxon>Kitasatosporales</taxon>
        <taxon>Streptomycetaceae</taxon>
        <taxon>Streptomyces</taxon>
    </lineage>
</organism>
<keyword evidence="4" id="KW-1185">Reference proteome</keyword>